<comment type="catalytic activity">
    <reaction evidence="6">
        <text>D-mannitol 1-phosphate + NAD(+) = beta-D-fructose 6-phosphate + NADH + H(+)</text>
        <dbReference type="Rhea" id="RHEA:19661"/>
        <dbReference type="ChEBI" id="CHEBI:15378"/>
        <dbReference type="ChEBI" id="CHEBI:57540"/>
        <dbReference type="ChEBI" id="CHEBI:57634"/>
        <dbReference type="ChEBI" id="CHEBI:57945"/>
        <dbReference type="ChEBI" id="CHEBI:61381"/>
        <dbReference type="EC" id="1.1.1.17"/>
    </reaction>
</comment>
<protein>
    <recommendedName>
        <fullName evidence="3">Mannitol-1-phosphate 5-dehydrogenase</fullName>
        <ecNumber evidence="2">1.1.1.17</ecNumber>
    </recommendedName>
</protein>
<keyword evidence="10" id="KW-1185">Reference proteome</keyword>
<dbReference type="InterPro" id="IPR008927">
    <property type="entry name" value="6-PGluconate_DH-like_C_sf"/>
</dbReference>
<accession>A0A810MXY5</accession>
<feature type="domain" description="Mannitol dehydrogenase N-terminal" evidence="7">
    <location>
        <begin position="47"/>
        <end position="294"/>
    </location>
</feature>
<dbReference type="SUPFAM" id="SSF51735">
    <property type="entry name" value="NAD(P)-binding Rossmann-fold domains"/>
    <property type="match status" value="1"/>
</dbReference>
<dbReference type="KEGG" id="pry:Prubr_30570"/>
<dbReference type="InterPro" id="IPR013328">
    <property type="entry name" value="6PGD_dom2"/>
</dbReference>
<dbReference type="Gene3D" id="3.40.50.720">
    <property type="entry name" value="NAD(P)-binding Rossmann-like Domain"/>
    <property type="match status" value="1"/>
</dbReference>
<evidence type="ECO:0000256" key="6">
    <source>
        <dbReference type="ARBA" id="ARBA00048615"/>
    </source>
</evidence>
<dbReference type="InterPro" id="IPR036291">
    <property type="entry name" value="NAD(P)-bd_dom_sf"/>
</dbReference>
<dbReference type="Gene3D" id="1.10.1040.10">
    <property type="entry name" value="N-(1-d-carboxylethyl)-l-norvaline Dehydrogenase, domain 2"/>
    <property type="match status" value="1"/>
</dbReference>
<dbReference type="InterPro" id="IPR013131">
    <property type="entry name" value="Mannitol_DH_N"/>
</dbReference>
<keyword evidence="5" id="KW-0520">NAD</keyword>
<dbReference type="Pfam" id="PF08125">
    <property type="entry name" value="Mannitol_dh_C"/>
    <property type="match status" value="1"/>
</dbReference>
<dbReference type="PROSITE" id="PS00974">
    <property type="entry name" value="MANNITOL_DHGENASE"/>
    <property type="match status" value="1"/>
</dbReference>
<proteinExistence type="inferred from homology"/>
<evidence type="ECO:0000256" key="2">
    <source>
        <dbReference type="ARBA" id="ARBA00012939"/>
    </source>
</evidence>
<gene>
    <name evidence="9" type="ORF">Prubr_30570</name>
</gene>
<evidence type="ECO:0000256" key="5">
    <source>
        <dbReference type="ARBA" id="ARBA00023027"/>
    </source>
</evidence>
<organism evidence="9 10">
    <name type="scientific">Polymorphospora rubra</name>
    <dbReference type="NCBI Taxonomy" id="338584"/>
    <lineage>
        <taxon>Bacteria</taxon>
        <taxon>Bacillati</taxon>
        <taxon>Actinomycetota</taxon>
        <taxon>Actinomycetes</taxon>
        <taxon>Micromonosporales</taxon>
        <taxon>Micromonosporaceae</taxon>
        <taxon>Polymorphospora</taxon>
    </lineage>
</organism>
<evidence type="ECO:0000313" key="9">
    <source>
        <dbReference type="EMBL" id="BCJ66036.1"/>
    </source>
</evidence>
<evidence type="ECO:0000259" key="7">
    <source>
        <dbReference type="Pfam" id="PF01232"/>
    </source>
</evidence>
<evidence type="ECO:0000256" key="1">
    <source>
        <dbReference type="ARBA" id="ARBA00006541"/>
    </source>
</evidence>
<dbReference type="AlphaFoldDB" id="A0A810MXY5"/>
<evidence type="ECO:0000259" key="8">
    <source>
        <dbReference type="Pfam" id="PF08125"/>
    </source>
</evidence>
<evidence type="ECO:0000313" key="10">
    <source>
        <dbReference type="Proteomes" id="UP000680866"/>
    </source>
</evidence>
<feature type="domain" description="Mannitol dehydrogenase C-terminal" evidence="8">
    <location>
        <begin position="306"/>
        <end position="489"/>
    </location>
</feature>
<keyword evidence="4" id="KW-0560">Oxidoreductase</keyword>
<dbReference type="GO" id="GO:0008926">
    <property type="term" value="F:mannitol-1-phosphate 5-dehydrogenase activity"/>
    <property type="evidence" value="ECO:0007669"/>
    <property type="project" value="UniProtKB-EC"/>
</dbReference>
<dbReference type="GO" id="GO:0019594">
    <property type="term" value="P:mannitol metabolic process"/>
    <property type="evidence" value="ECO:0007669"/>
    <property type="project" value="InterPro"/>
</dbReference>
<dbReference type="PRINTS" id="PR00084">
    <property type="entry name" value="MTLDHDRGNASE"/>
</dbReference>
<dbReference type="EMBL" id="AP023359">
    <property type="protein sequence ID" value="BCJ66036.1"/>
    <property type="molecule type" value="Genomic_DNA"/>
</dbReference>
<comment type="similarity">
    <text evidence="1">Belongs to the mannitol dehydrogenase family.</text>
</comment>
<dbReference type="InterPro" id="IPR000669">
    <property type="entry name" value="Mannitol_DH"/>
</dbReference>
<dbReference type="SUPFAM" id="SSF48179">
    <property type="entry name" value="6-phosphogluconate dehydrogenase C-terminal domain-like"/>
    <property type="match status" value="1"/>
</dbReference>
<dbReference type="InterPro" id="IPR013118">
    <property type="entry name" value="Mannitol_DH_C"/>
</dbReference>
<name>A0A810MXY5_9ACTN</name>
<evidence type="ECO:0000256" key="4">
    <source>
        <dbReference type="ARBA" id="ARBA00023002"/>
    </source>
</evidence>
<sequence length="509" mass="53219">MAITSQPGAATGSLPDPAPGGRLRLAALPHLPAESRPLVRPGEVSAGIVHLGLGAFHRAHQAVYTEAAIALAGGDWGIVAVAPRSLDTVRQLSEQDNLFSVTTMSAEGTGTNVIGAFAGVRHAAGDPAAIVALLADPAIRVVTLTVTEKAYQLDPATGVLRPDPAVAADLTSDRPPVTVPGLLVRGLLARARAHAGPIALVSCDNLPSNGRRLAGLVTQALEYADAPAKAVDWVYANVTFPGTMVDRIVPASTADTRAVAERALGVADLMAVAGEPYRQWVIEDRFPGGRPAWERAGAVLTDDAGDWERLKLRTLNGLHSATAYLGALAGRETIADALRIPHLSRVLRRLVAQDVANSFTPPDGVSVVAYGETVLERFANPVICHRTVQVAMDGSQKLPQRVLHTILDRRALGARPRWAALVVAAWMRFVQGRADDGSALPLDDPLAPAIGAALAECDGTPAGVVTALLGLTEVFPPGLADDDVVRELIVDWLTALDRHGVEATLAGAD</sequence>
<reference evidence="9" key="1">
    <citation type="submission" date="2020-08" db="EMBL/GenBank/DDBJ databases">
        <title>Whole genome shotgun sequence of Polymorphospora rubra NBRC 101157.</title>
        <authorList>
            <person name="Komaki H."/>
            <person name="Tamura T."/>
        </authorList>
    </citation>
    <scope>NUCLEOTIDE SEQUENCE</scope>
    <source>
        <strain evidence="9">NBRC 101157</strain>
    </source>
</reference>
<dbReference type="PANTHER" id="PTHR43362">
    <property type="entry name" value="MANNITOL DEHYDROGENASE DSF1-RELATED"/>
    <property type="match status" value="1"/>
</dbReference>
<dbReference type="Proteomes" id="UP000680866">
    <property type="component" value="Chromosome"/>
</dbReference>
<evidence type="ECO:0000256" key="3">
    <source>
        <dbReference type="ARBA" id="ARBA00016219"/>
    </source>
</evidence>
<dbReference type="InterPro" id="IPR050988">
    <property type="entry name" value="Mannitol_DH/Oxidoreductase"/>
</dbReference>
<dbReference type="InterPro" id="IPR023027">
    <property type="entry name" value="Mannitol_DH_CS"/>
</dbReference>
<dbReference type="EC" id="1.1.1.17" evidence="2"/>
<dbReference type="PANTHER" id="PTHR43362:SF1">
    <property type="entry name" value="MANNITOL DEHYDROGENASE 2-RELATED"/>
    <property type="match status" value="1"/>
</dbReference>
<dbReference type="Pfam" id="PF01232">
    <property type="entry name" value="Mannitol_dh"/>
    <property type="match status" value="1"/>
</dbReference>